<dbReference type="AlphaFoldDB" id="A0AA88GL97"/>
<sequence>MFGKSLGVSSSHLVGGVNLSEIPLEFWNNENVVQFLKQSNFDDSVIQLFQTQQFDGIALMNISVEILVQLGVRRGVAISIANRVKEIKQQEQKKKEQENNNGMVTNATSSSSSPISNPSSSGGGEVCKDPATKNHTEDLTEEDMNEMREMGQDMHQGNLDSTWSGSSSNELSSSLGKASYINVAECSPWNVNNFSSEQHKYREFCMKKLGVVMKDYGPAVAETVCQNLIFHERFLYKFLNPQRLPQYQSSGVNKPKESYLKVKLVVTELSEASAHRLIRRFGSVLGYTKGTAYGMFHTALIIGPWYLEWGDSSIAVVRKRSSSKAVFTLDVDTIRGSEVNIKLVELAKVCAEWNRTQTYHRDTCNCQYFTETVIERLGLKPAFDKKVEGPIKTYLDKLKKHGVCDLAFHVDKNLKNKLLTTNIDQKITDSDMYHLISEMREKISKSSTIEFKTHKDLDKFVKAVVHVLPLFTSTPDYLFLKGFDRAFWLRKEATNHNPEICLPLLSSSNGCLCPFNPQQNVLIDDVHMTVCGKDYVLEENCVLRLPSFRTDNM</sequence>
<dbReference type="Pfam" id="PF07647">
    <property type="entry name" value="SAM_2"/>
    <property type="match status" value="1"/>
</dbReference>
<organism evidence="3 4">
    <name type="scientific">Naegleria lovaniensis</name>
    <name type="common">Amoeba</name>
    <dbReference type="NCBI Taxonomy" id="51637"/>
    <lineage>
        <taxon>Eukaryota</taxon>
        <taxon>Discoba</taxon>
        <taxon>Heterolobosea</taxon>
        <taxon>Tetramitia</taxon>
        <taxon>Eutetramitia</taxon>
        <taxon>Vahlkampfiidae</taxon>
        <taxon>Naegleria</taxon>
    </lineage>
</organism>
<dbReference type="RefSeq" id="XP_044548735.1">
    <property type="nucleotide sequence ID" value="XM_044694728.1"/>
</dbReference>
<evidence type="ECO:0000313" key="3">
    <source>
        <dbReference type="EMBL" id="KAG2383056.1"/>
    </source>
</evidence>
<comment type="caution">
    <text evidence="3">The sequence shown here is derived from an EMBL/GenBank/DDBJ whole genome shotgun (WGS) entry which is preliminary data.</text>
</comment>
<evidence type="ECO:0000256" key="1">
    <source>
        <dbReference type="SAM" id="MobiDB-lite"/>
    </source>
</evidence>
<dbReference type="InterPro" id="IPR001660">
    <property type="entry name" value="SAM"/>
</dbReference>
<name>A0AA88GL97_NAELO</name>
<protein>
    <recommendedName>
        <fullName evidence="2">SAM domain-containing protein</fullName>
    </recommendedName>
</protein>
<proteinExistence type="predicted"/>
<dbReference type="SMART" id="SM00454">
    <property type="entry name" value="SAM"/>
    <property type="match status" value="1"/>
</dbReference>
<dbReference type="InterPro" id="IPR013761">
    <property type="entry name" value="SAM/pointed_sf"/>
</dbReference>
<keyword evidence="4" id="KW-1185">Reference proteome</keyword>
<feature type="compositionally biased region" description="Polar residues" evidence="1">
    <location>
        <begin position="99"/>
        <end position="108"/>
    </location>
</feature>
<dbReference type="Gene3D" id="1.10.150.50">
    <property type="entry name" value="Transcription Factor, Ets-1"/>
    <property type="match status" value="1"/>
</dbReference>
<dbReference type="EMBL" id="PYSW02000022">
    <property type="protein sequence ID" value="KAG2383056.1"/>
    <property type="molecule type" value="Genomic_DNA"/>
</dbReference>
<dbReference type="GeneID" id="68097478"/>
<feature type="domain" description="SAM" evidence="2">
    <location>
        <begin position="24"/>
        <end position="90"/>
    </location>
</feature>
<dbReference type="SUPFAM" id="SSF47769">
    <property type="entry name" value="SAM/Pointed domain"/>
    <property type="match status" value="1"/>
</dbReference>
<reference evidence="3 4" key="1">
    <citation type="journal article" date="2018" name="BMC Genomics">
        <title>The genome of Naegleria lovaniensis, the basis for a comparative approach to unravel pathogenicity factors of the human pathogenic amoeba N. fowleri.</title>
        <authorList>
            <person name="Liechti N."/>
            <person name="Schurch N."/>
            <person name="Bruggmann R."/>
            <person name="Wittwer M."/>
        </authorList>
    </citation>
    <scope>NUCLEOTIDE SEQUENCE [LARGE SCALE GENOMIC DNA]</scope>
    <source>
        <strain evidence="3 4">ATCC 30569</strain>
    </source>
</reference>
<evidence type="ECO:0000259" key="2">
    <source>
        <dbReference type="SMART" id="SM00454"/>
    </source>
</evidence>
<feature type="compositionally biased region" description="Basic and acidic residues" evidence="1">
    <location>
        <begin position="126"/>
        <end position="137"/>
    </location>
</feature>
<evidence type="ECO:0000313" key="4">
    <source>
        <dbReference type="Proteomes" id="UP000816034"/>
    </source>
</evidence>
<feature type="compositionally biased region" description="Low complexity" evidence="1">
    <location>
        <begin position="109"/>
        <end position="120"/>
    </location>
</feature>
<feature type="region of interest" description="Disordered" evidence="1">
    <location>
        <begin position="90"/>
        <end position="137"/>
    </location>
</feature>
<gene>
    <name evidence="3" type="ORF">C9374_005023</name>
</gene>
<accession>A0AA88GL97</accession>
<dbReference type="Proteomes" id="UP000816034">
    <property type="component" value="Unassembled WGS sequence"/>
</dbReference>